<dbReference type="RefSeq" id="WP_135448355.1">
    <property type="nucleotide sequence ID" value="NZ_RHFF01000024.1"/>
</dbReference>
<dbReference type="Proteomes" id="UP000297736">
    <property type="component" value="Unassembled WGS sequence"/>
</dbReference>
<dbReference type="AlphaFoldDB" id="A0A4Z0KE43"/>
<dbReference type="InterPro" id="IPR028037">
    <property type="entry name" value="Antitoxin_Rv0909/MT0933"/>
</dbReference>
<comment type="caution">
    <text evidence="2">The sequence shown here is derived from an EMBL/GenBank/DDBJ whole genome shotgun (WGS) entry which is preliminary data.</text>
</comment>
<organism evidence="2 3">
    <name type="scientific">Brevibacterium aurantiacum</name>
    <dbReference type="NCBI Taxonomy" id="273384"/>
    <lineage>
        <taxon>Bacteria</taxon>
        <taxon>Bacillati</taxon>
        <taxon>Actinomycetota</taxon>
        <taxon>Actinomycetes</taxon>
        <taxon>Micrococcales</taxon>
        <taxon>Brevibacteriaceae</taxon>
        <taxon>Brevibacterium</taxon>
    </lineage>
</organism>
<evidence type="ECO:0000313" key="2">
    <source>
        <dbReference type="EMBL" id="TGD36771.1"/>
    </source>
</evidence>
<evidence type="ECO:0000256" key="1">
    <source>
        <dbReference type="SAM" id="MobiDB-lite"/>
    </source>
</evidence>
<sequence length="80" mass="8725">MLTPTIGLREATMGLGSYVKKLKTALRGRKGRQLLDQAESAARRATGGRHDEKIKKARDAADRAIGPDDEYPGNRPAGHR</sequence>
<name>A0A4Z0KE43_BREAU</name>
<evidence type="ECO:0000313" key="3">
    <source>
        <dbReference type="Proteomes" id="UP000297736"/>
    </source>
</evidence>
<protein>
    <submittedName>
        <fullName evidence="2">Antitoxin</fullName>
    </submittedName>
</protein>
<feature type="compositionally biased region" description="Basic and acidic residues" evidence="1">
    <location>
        <begin position="48"/>
        <end position="66"/>
    </location>
</feature>
<gene>
    <name evidence="2" type="ORF">EB834_18455</name>
</gene>
<reference evidence="2 3" key="1">
    <citation type="submission" date="2018-10" db="EMBL/GenBank/DDBJ databases">
        <title>Brevibacterium genomes from Austrain hard cheese rinds.</title>
        <authorList>
            <person name="Anast J.M."/>
            <person name="Dzieciol M."/>
            <person name="Schultz D.L."/>
            <person name="Mann E."/>
            <person name="Wagner M."/>
            <person name="Schmitz-Esser S."/>
        </authorList>
    </citation>
    <scope>NUCLEOTIDE SEQUENCE [LARGE SCALE GENOMIC DNA]</scope>
    <source>
        <strain evidence="2 3">L261</strain>
    </source>
</reference>
<accession>A0A4Z0KE43</accession>
<feature type="region of interest" description="Disordered" evidence="1">
    <location>
        <begin position="33"/>
        <end position="80"/>
    </location>
</feature>
<dbReference type="Pfam" id="PF14013">
    <property type="entry name" value="MT0933_antitox"/>
    <property type="match status" value="1"/>
</dbReference>
<dbReference type="EMBL" id="RHFF01000024">
    <property type="protein sequence ID" value="TGD36771.1"/>
    <property type="molecule type" value="Genomic_DNA"/>
</dbReference>
<proteinExistence type="predicted"/>